<evidence type="ECO:0000313" key="2">
    <source>
        <dbReference type="Proteomes" id="UP000265520"/>
    </source>
</evidence>
<comment type="caution">
    <text evidence="1">The sequence shown here is derived from an EMBL/GenBank/DDBJ whole genome shotgun (WGS) entry which is preliminary data.</text>
</comment>
<evidence type="ECO:0000313" key="1">
    <source>
        <dbReference type="EMBL" id="MCI52038.1"/>
    </source>
</evidence>
<name>A0A392ST57_9FABA</name>
<proteinExistence type="predicted"/>
<sequence length="58" mass="6757">MRHIQKKGRRLSESVDFDVNCDNDEDGENDVLETMVFGTKGRVDFDENYDEGYEIDIP</sequence>
<organism evidence="1 2">
    <name type="scientific">Trifolium medium</name>
    <dbReference type="NCBI Taxonomy" id="97028"/>
    <lineage>
        <taxon>Eukaryota</taxon>
        <taxon>Viridiplantae</taxon>
        <taxon>Streptophyta</taxon>
        <taxon>Embryophyta</taxon>
        <taxon>Tracheophyta</taxon>
        <taxon>Spermatophyta</taxon>
        <taxon>Magnoliopsida</taxon>
        <taxon>eudicotyledons</taxon>
        <taxon>Gunneridae</taxon>
        <taxon>Pentapetalae</taxon>
        <taxon>rosids</taxon>
        <taxon>fabids</taxon>
        <taxon>Fabales</taxon>
        <taxon>Fabaceae</taxon>
        <taxon>Papilionoideae</taxon>
        <taxon>50 kb inversion clade</taxon>
        <taxon>NPAAA clade</taxon>
        <taxon>Hologalegina</taxon>
        <taxon>IRL clade</taxon>
        <taxon>Trifolieae</taxon>
        <taxon>Trifolium</taxon>
    </lineage>
</organism>
<feature type="non-terminal residue" evidence="1">
    <location>
        <position position="58"/>
    </location>
</feature>
<accession>A0A392ST57</accession>
<protein>
    <submittedName>
        <fullName evidence="1">Uncharacterized protein</fullName>
    </submittedName>
</protein>
<dbReference type="EMBL" id="LXQA010441114">
    <property type="protein sequence ID" value="MCI52038.1"/>
    <property type="molecule type" value="Genomic_DNA"/>
</dbReference>
<dbReference type="Proteomes" id="UP000265520">
    <property type="component" value="Unassembled WGS sequence"/>
</dbReference>
<keyword evidence="2" id="KW-1185">Reference proteome</keyword>
<dbReference type="AlphaFoldDB" id="A0A392ST57"/>
<reference evidence="1 2" key="1">
    <citation type="journal article" date="2018" name="Front. Plant Sci.">
        <title>Red Clover (Trifolium pratense) and Zigzag Clover (T. medium) - A Picture of Genomic Similarities and Differences.</title>
        <authorList>
            <person name="Dluhosova J."/>
            <person name="Istvanek J."/>
            <person name="Nedelnik J."/>
            <person name="Repkova J."/>
        </authorList>
    </citation>
    <scope>NUCLEOTIDE SEQUENCE [LARGE SCALE GENOMIC DNA]</scope>
    <source>
        <strain evidence="2">cv. 10/8</strain>
        <tissue evidence="1">Leaf</tissue>
    </source>
</reference>